<accession>A0A2W1N1L5</accession>
<comment type="subcellular location">
    <subcellularLocation>
        <location evidence="1">Cell membrane</location>
        <topology evidence="1">Multi-pass membrane protein</topology>
    </subcellularLocation>
</comment>
<dbReference type="Pfam" id="PF12704">
    <property type="entry name" value="MacB_PCD"/>
    <property type="match status" value="1"/>
</dbReference>
<evidence type="ECO:0000256" key="1">
    <source>
        <dbReference type="ARBA" id="ARBA00004651"/>
    </source>
</evidence>
<dbReference type="InterPro" id="IPR050250">
    <property type="entry name" value="Macrolide_Exporter_MacB"/>
</dbReference>
<evidence type="ECO:0000256" key="5">
    <source>
        <dbReference type="ARBA" id="ARBA00023136"/>
    </source>
</evidence>
<evidence type="ECO:0000313" key="11">
    <source>
        <dbReference type="Proteomes" id="UP000249248"/>
    </source>
</evidence>
<feature type="transmembrane region" description="Helical" evidence="7">
    <location>
        <begin position="278"/>
        <end position="304"/>
    </location>
</feature>
<evidence type="ECO:0000259" key="8">
    <source>
        <dbReference type="Pfam" id="PF02687"/>
    </source>
</evidence>
<proteinExistence type="inferred from homology"/>
<dbReference type="PANTHER" id="PTHR30572:SF4">
    <property type="entry name" value="ABC TRANSPORTER PERMEASE YTRF"/>
    <property type="match status" value="1"/>
</dbReference>
<evidence type="ECO:0000256" key="4">
    <source>
        <dbReference type="ARBA" id="ARBA00022989"/>
    </source>
</evidence>
<sequence>MKILDLLASALRSINRNRSRSLLTMLGIIIGVASVIGMLALGSGASDSIKGELGKLGTNLIMIRPGADQQRGVSSDVTNAEVLKETDIKAILNLCPTVNFISPVVQTKSQAVFGSNNCRPYVTGAYRDYFFMNNYAIKLGQLYDDRTGKSLQKVCVIGKTVAEDLFVNEKEAVGNIIRIDKIPFRIIGVLEEKGETMGMDGDNIIIAPFRTVQKRLLGLSYVHVIHAATKDENDVDKAVSEIDDVMRGFLKKVSGGEPQYQIATQKEMLDVMGTVLDMLTLLLAAIAGISLIVGGIGIMNIMLVSVTERTREIGLRLAVGAPSNVILWQFLIESIVISLIGGIIGILLGYALAEIGGNVMDMDAEVTMSSVLMAFGFSFMVGIIFGFFPARKAAKLNPIQALRHE</sequence>
<keyword evidence="2" id="KW-1003">Cell membrane</keyword>
<dbReference type="AlphaFoldDB" id="A0A2W1N1L5"/>
<name>A0A2W1N1L5_9FLAO</name>
<keyword evidence="5 7" id="KW-0472">Membrane</keyword>
<keyword evidence="4 7" id="KW-1133">Transmembrane helix</keyword>
<dbReference type="RefSeq" id="WP_111062411.1">
    <property type="nucleotide sequence ID" value="NZ_JBHUCU010000027.1"/>
</dbReference>
<evidence type="ECO:0000313" key="10">
    <source>
        <dbReference type="EMBL" id="PZE17450.1"/>
    </source>
</evidence>
<dbReference type="EMBL" id="QKSB01000003">
    <property type="protein sequence ID" value="PZE17450.1"/>
    <property type="molecule type" value="Genomic_DNA"/>
</dbReference>
<feature type="domain" description="MacB-like periplasmic core" evidence="9">
    <location>
        <begin position="21"/>
        <end position="244"/>
    </location>
</feature>
<dbReference type="Pfam" id="PF02687">
    <property type="entry name" value="FtsX"/>
    <property type="match status" value="1"/>
</dbReference>
<dbReference type="Proteomes" id="UP000249248">
    <property type="component" value="Unassembled WGS sequence"/>
</dbReference>
<comment type="similarity">
    <text evidence="6">Belongs to the ABC-4 integral membrane protein family.</text>
</comment>
<gene>
    <name evidence="10" type="ORF">DNU06_06375</name>
</gene>
<dbReference type="GO" id="GO:0022857">
    <property type="term" value="F:transmembrane transporter activity"/>
    <property type="evidence" value="ECO:0007669"/>
    <property type="project" value="TreeGrafter"/>
</dbReference>
<dbReference type="InterPro" id="IPR003838">
    <property type="entry name" value="ABC3_permease_C"/>
</dbReference>
<dbReference type="GO" id="GO:0005886">
    <property type="term" value="C:plasma membrane"/>
    <property type="evidence" value="ECO:0007669"/>
    <property type="project" value="UniProtKB-SubCell"/>
</dbReference>
<feature type="transmembrane region" description="Helical" evidence="7">
    <location>
        <begin position="21"/>
        <end position="41"/>
    </location>
</feature>
<feature type="transmembrane region" description="Helical" evidence="7">
    <location>
        <begin position="371"/>
        <end position="390"/>
    </location>
</feature>
<keyword evidence="3 7" id="KW-0812">Transmembrane</keyword>
<comment type="caution">
    <text evidence="10">The sequence shown here is derived from an EMBL/GenBank/DDBJ whole genome shotgun (WGS) entry which is preliminary data.</text>
</comment>
<protein>
    <submittedName>
        <fullName evidence="10">ABC transporter permease</fullName>
    </submittedName>
</protein>
<evidence type="ECO:0000256" key="3">
    <source>
        <dbReference type="ARBA" id="ARBA00022692"/>
    </source>
</evidence>
<evidence type="ECO:0000256" key="7">
    <source>
        <dbReference type="SAM" id="Phobius"/>
    </source>
</evidence>
<keyword evidence="11" id="KW-1185">Reference proteome</keyword>
<feature type="domain" description="ABC3 transporter permease C-terminal" evidence="8">
    <location>
        <begin position="285"/>
        <end position="398"/>
    </location>
</feature>
<dbReference type="InterPro" id="IPR025857">
    <property type="entry name" value="MacB_PCD"/>
</dbReference>
<organism evidence="10 11">
    <name type="scientific">Putridiphycobacter roseus</name>
    <dbReference type="NCBI Taxonomy" id="2219161"/>
    <lineage>
        <taxon>Bacteria</taxon>
        <taxon>Pseudomonadati</taxon>
        <taxon>Bacteroidota</taxon>
        <taxon>Flavobacteriia</taxon>
        <taxon>Flavobacteriales</taxon>
        <taxon>Crocinitomicaceae</taxon>
        <taxon>Putridiphycobacter</taxon>
    </lineage>
</organism>
<evidence type="ECO:0000256" key="2">
    <source>
        <dbReference type="ARBA" id="ARBA00022475"/>
    </source>
</evidence>
<feature type="transmembrane region" description="Helical" evidence="7">
    <location>
        <begin position="325"/>
        <end position="351"/>
    </location>
</feature>
<evidence type="ECO:0000259" key="9">
    <source>
        <dbReference type="Pfam" id="PF12704"/>
    </source>
</evidence>
<evidence type="ECO:0000256" key="6">
    <source>
        <dbReference type="ARBA" id="ARBA00038076"/>
    </source>
</evidence>
<dbReference type="OrthoDB" id="9770036at2"/>
<reference evidence="10 11" key="1">
    <citation type="submission" date="2018-06" db="EMBL/GenBank/DDBJ databases">
        <title>The draft genome sequence of Crocinitomix sp. SM1701.</title>
        <authorList>
            <person name="Zhang X."/>
        </authorList>
    </citation>
    <scope>NUCLEOTIDE SEQUENCE [LARGE SCALE GENOMIC DNA]</scope>
    <source>
        <strain evidence="10 11">SM1701</strain>
    </source>
</reference>
<dbReference type="PANTHER" id="PTHR30572">
    <property type="entry name" value="MEMBRANE COMPONENT OF TRANSPORTER-RELATED"/>
    <property type="match status" value="1"/>
</dbReference>